<dbReference type="eggNOG" id="COG4691">
    <property type="taxonomic scope" value="Bacteria"/>
</dbReference>
<protein>
    <recommendedName>
        <fullName evidence="1">Antitoxin FitA-like ribbon-helix-helix domain-containing protein</fullName>
    </recommendedName>
</protein>
<dbReference type="GO" id="GO:0006355">
    <property type="term" value="P:regulation of DNA-templated transcription"/>
    <property type="evidence" value="ECO:0007669"/>
    <property type="project" value="InterPro"/>
</dbReference>
<gene>
    <name evidence="2" type="ORF">NB231_13701</name>
</gene>
<dbReference type="OrthoDB" id="2389872at2"/>
<accession>A4BVH3</accession>
<name>A4BVH3_9GAMM</name>
<dbReference type="Gene3D" id="1.10.1220.10">
    <property type="entry name" value="Met repressor-like"/>
    <property type="match status" value="1"/>
</dbReference>
<dbReference type="InterPro" id="IPR010985">
    <property type="entry name" value="Ribbon_hlx_hlx"/>
</dbReference>
<evidence type="ECO:0000313" key="2">
    <source>
        <dbReference type="EMBL" id="EAR20293.1"/>
    </source>
</evidence>
<proteinExistence type="predicted"/>
<organism evidence="2 3">
    <name type="scientific">Nitrococcus mobilis Nb-231</name>
    <dbReference type="NCBI Taxonomy" id="314278"/>
    <lineage>
        <taxon>Bacteria</taxon>
        <taxon>Pseudomonadati</taxon>
        <taxon>Pseudomonadota</taxon>
        <taxon>Gammaproteobacteria</taxon>
        <taxon>Chromatiales</taxon>
        <taxon>Ectothiorhodospiraceae</taxon>
        <taxon>Nitrococcus</taxon>
    </lineage>
</organism>
<dbReference type="Proteomes" id="UP000003374">
    <property type="component" value="Unassembled WGS sequence"/>
</dbReference>
<dbReference type="Pfam" id="PF22513">
    <property type="entry name" value="FitA-like_RHH"/>
    <property type="match status" value="1"/>
</dbReference>
<comment type="caution">
    <text evidence="2">The sequence shown here is derived from an EMBL/GenBank/DDBJ whole genome shotgun (WGS) entry which is preliminary data.</text>
</comment>
<dbReference type="InterPro" id="IPR013321">
    <property type="entry name" value="Arc_rbn_hlx_hlx"/>
</dbReference>
<dbReference type="SUPFAM" id="SSF47598">
    <property type="entry name" value="Ribbon-helix-helix"/>
    <property type="match status" value="1"/>
</dbReference>
<reference evidence="2 3" key="1">
    <citation type="submission" date="2006-02" db="EMBL/GenBank/DDBJ databases">
        <authorList>
            <person name="Waterbury J."/>
            <person name="Ferriera S."/>
            <person name="Johnson J."/>
            <person name="Kravitz S."/>
            <person name="Halpern A."/>
            <person name="Remington K."/>
            <person name="Beeson K."/>
            <person name="Tran B."/>
            <person name="Rogers Y.-H."/>
            <person name="Friedman R."/>
            <person name="Venter J.C."/>
        </authorList>
    </citation>
    <scope>NUCLEOTIDE SEQUENCE [LARGE SCALE GENOMIC DNA]</scope>
    <source>
        <strain evidence="2 3">Nb-231</strain>
    </source>
</reference>
<sequence>MASLVVRNLDERIVAALQRRAAEHGWSAEAEHRALLEEILLRLRGRSFAEVIAEIPEVGEDRDFQRVAGETGADRVFD</sequence>
<keyword evidence="3" id="KW-1185">Reference proteome</keyword>
<evidence type="ECO:0000313" key="3">
    <source>
        <dbReference type="Proteomes" id="UP000003374"/>
    </source>
</evidence>
<dbReference type="HOGENOM" id="CLU_168829_1_0_6"/>
<dbReference type="AlphaFoldDB" id="A4BVH3"/>
<dbReference type="InterPro" id="IPR053853">
    <property type="entry name" value="FitA-like_RHH"/>
</dbReference>
<dbReference type="EMBL" id="AAOF01000026">
    <property type="protein sequence ID" value="EAR20293.1"/>
    <property type="molecule type" value="Genomic_DNA"/>
</dbReference>
<feature type="domain" description="Antitoxin FitA-like ribbon-helix-helix" evidence="1">
    <location>
        <begin position="2"/>
        <end position="39"/>
    </location>
</feature>
<evidence type="ECO:0000259" key="1">
    <source>
        <dbReference type="Pfam" id="PF22513"/>
    </source>
</evidence>